<dbReference type="EMBL" id="KV454480">
    <property type="protein sequence ID" value="ODV61024.1"/>
    <property type="molecule type" value="Genomic_DNA"/>
</dbReference>
<dbReference type="InParanoid" id="A0A1D2VH94"/>
<keyword evidence="6" id="KW-0460">Magnesium</keyword>
<evidence type="ECO:0000313" key="9">
    <source>
        <dbReference type="Proteomes" id="UP000095038"/>
    </source>
</evidence>
<dbReference type="OrthoDB" id="1608002at2759"/>
<accession>A0A1D2VH94</accession>
<dbReference type="GO" id="GO:0000287">
    <property type="term" value="F:magnesium ion binding"/>
    <property type="evidence" value="ECO:0007669"/>
    <property type="project" value="InterPro"/>
</dbReference>
<evidence type="ECO:0000256" key="6">
    <source>
        <dbReference type="ARBA" id="ARBA00022842"/>
    </source>
</evidence>
<sequence>MTSRHLSSSSSLLNTGASGGSEDAFNYSIIKEGSKFTEDYKVYCYDKSADRVLSYFHDVPINFNTAQKTVNMILEIPFLTNAKFEINKKLKFNPITQDIKNDKVRFIHNLFPFHGYVSNYGSIPQTWEDPIHFEEIEKDLRLQGDNDPLDIVDISVGNTLNSEKDVGDIYKVKVLGALALIDDGEIDWKIISINCNDPLSKHLSDINDINKIMPNYLNHLKNWFKNYKKPMNKPENKFAFNGEYLNSDKAIEIISKCYSNWQQLISSKYSNAELNISPKIIAKLPTVSNSTLKDTAGFESIASKKQTVKEAKLPESAIPSEVNKYYFVD</sequence>
<dbReference type="SUPFAM" id="SSF50324">
    <property type="entry name" value="Inorganic pyrophosphatase"/>
    <property type="match status" value="1"/>
</dbReference>
<dbReference type="Proteomes" id="UP000095038">
    <property type="component" value="Unassembled WGS sequence"/>
</dbReference>
<dbReference type="PROSITE" id="PS00387">
    <property type="entry name" value="PPASE"/>
    <property type="match status" value="1"/>
</dbReference>
<gene>
    <name evidence="8" type="ORF">ASCRUDRAFT_35011</name>
</gene>
<keyword evidence="5" id="KW-0378">Hydrolase</keyword>
<dbReference type="EC" id="3.6.1.1" evidence="3"/>
<dbReference type="Gene3D" id="3.90.80.10">
    <property type="entry name" value="Inorganic pyrophosphatase"/>
    <property type="match status" value="1"/>
</dbReference>
<dbReference type="InterPro" id="IPR036649">
    <property type="entry name" value="Pyrophosphatase_sf"/>
</dbReference>
<evidence type="ECO:0000313" key="8">
    <source>
        <dbReference type="EMBL" id="ODV61024.1"/>
    </source>
</evidence>
<evidence type="ECO:0000256" key="3">
    <source>
        <dbReference type="ARBA" id="ARBA00012146"/>
    </source>
</evidence>
<evidence type="ECO:0000256" key="5">
    <source>
        <dbReference type="ARBA" id="ARBA00022801"/>
    </source>
</evidence>
<evidence type="ECO:0000256" key="2">
    <source>
        <dbReference type="ARBA" id="ARBA00006220"/>
    </source>
</evidence>
<reference evidence="9" key="1">
    <citation type="submission" date="2016-05" db="EMBL/GenBank/DDBJ databases">
        <title>Comparative genomics of biotechnologically important yeasts.</title>
        <authorList>
            <consortium name="DOE Joint Genome Institute"/>
            <person name="Riley R."/>
            <person name="Haridas S."/>
            <person name="Wolfe K.H."/>
            <person name="Lopes M.R."/>
            <person name="Hittinger C.T."/>
            <person name="Goker M."/>
            <person name="Salamov A."/>
            <person name="Wisecaver J."/>
            <person name="Long T.M."/>
            <person name="Aerts A.L."/>
            <person name="Barry K."/>
            <person name="Choi C."/>
            <person name="Clum A."/>
            <person name="Coughlan A.Y."/>
            <person name="Deshpande S."/>
            <person name="Douglass A.P."/>
            <person name="Hanson S.J."/>
            <person name="Klenk H.-P."/>
            <person name="Labutti K."/>
            <person name="Lapidus A."/>
            <person name="Lindquist E."/>
            <person name="Lipzen A."/>
            <person name="Meier-Kolthoff J.P."/>
            <person name="Ohm R.A."/>
            <person name="Otillar R.P."/>
            <person name="Pangilinan J."/>
            <person name="Peng Y."/>
            <person name="Rokas A."/>
            <person name="Rosa C.A."/>
            <person name="Scheuner C."/>
            <person name="Sibirny A.A."/>
            <person name="Slot J.C."/>
            <person name="Stielow J.B."/>
            <person name="Sun H."/>
            <person name="Kurtzman C.P."/>
            <person name="Blackwell M."/>
            <person name="Grigoriev I.V."/>
            <person name="Jeffries T.W."/>
        </authorList>
    </citation>
    <scope>NUCLEOTIDE SEQUENCE [LARGE SCALE GENOMIC DNA]</scope>
    <source>
        <strain evidence="9">DSM 1968</strain>
    </source>
</reference>
<name>A0A1D2VH94_9ASCO</name>
<dbReference type="GO" id="GO:0009060">
    <property type="term" value="P:aerobic respiration"/>
    <property type="evidence" value="ECO:0007669"/>
    <property type="project" value="EnsemblFungi"/>
</dbReference>
<keyword evidence="4" id="KW-0479">Metal-binding</keyword>
<dbReference type="InterPro" id="IPR008162">
    <property type="entry name" value="Pyrophosphatase"/>
</dbReference>
<comment type="cofactor">
    <cofactor evidence="1">
        <name>Mg(2+)</name>
        <dbReference type="ChEBI" id="CHEBI:18420"/>
    </cofactor>
</comment>
<comment type="similarity">
    <text evidence="2">Belongs to the PPase family.</text>
</comment>
<evidence type="ECO:0000256" key="4">
    <source>
        <dbReference type="ARBA" id="ARBA00022723"/>
    </source>
</evidence>
<evidence type="ECO:0000256" key="1">
    <source>
        <dbReference type="ARBA" id="ARBA00001946"/>
    </source>
</evidence>
<dbReference type="GO" id="GO:0005739">
    <property type="term" value="C:mitochondrion"/>
    <property type="evidence" value="ECO:0007669"/>
    <property type="project" value="EnsemblFungi"/>
</dbReference>
<organism evidence="8 9">
    <name type="scientific">Ascoidea rubescens DSM 1968</name>
    <dbReference type="NCBI Taxonomy" id="1344418"/>
    <lineage>
        <taxon>Eukaryota</taxon>
        <taxon>Fungi</taxon>
        <taxon>Dikarya</taxon>
        <taxon>Ascomycota</taxon>
        <taxon>Saccharomycotina</taxon>
        <taxon>Saccharomycetes</taxon>
        <taxon>Ascoideaceae</taxon>
        <taxon>Ascoidea</taxon>
    </lineage>
</organism>
<dbReference type="GO" id="GO:0006796">
    <property type="term" value="P:phosphate-containing compound metabolic process"/>
    <property type="evidence" value="ECO:0007669"/>
    <property type="project" value="InterPro"/>
</dbReference>
<dbReference type="STRING" id="1344418.A0A1D2VH94"/>
<dbReference type="CDD" id="cd00412">
    <property type="entry name" value="pyrophosphatase"/>
    <property type="match status" value="1"/>
</dbReference>
<dbReference type="Pfam" id="PF00719">
    <property type="entry name" value="Pyrophosphatase"/>
    <property type="match status" value="1"/>
</dbReference>
<protein>
    <recommendedName>
        <fullName evidence="3">inorganic diphosphatase</fullName>
        <ecNumber evidence="3">3.6.1.1</ecNumber>
    </recommendedName>
    <alternativeName>
        <fullName evidence="7">Pyrophosphate phospho-hydrolase</fullName>
    </alternativeName>
</protein>
<dbReference type="GeneID" id="30964203"/>
<evidence type="ECO:0000256" key="7">
    <source>
        <dbReference type="ARBA" id="ARBA00032535"/>
    </source>
</evidence>
<dbReference type="PANTHER" id="PTHR10286">
    <property type="entry name" value="INORGANIC PYROPHOSPHATASE"/>
    <property type="match status" value="1"/>
</dbReference>
<dbReference type="GO" id="GO:0004427">
    <property type="term" value="F:inorganic diphosphate phosphatase activity"/>
    <property type="evidence" value="ECO:0007669"/>
    <property type="project" value="UniProtKB-EC"/>
</dbReference>
<dbReference type="AlphaFoldDB" id="A0A1D2VH94"/>
<proteinExistence type="inferred from homology"/>
<keyword evidence="9" id="KW-1185">Reference proteome</keyword>
<dbReference type="RefSeq" id="XP_020047331.1">
    <property type="nucleotide sequence ID" value="XM_020190567.1"/>
</dbReference>